<dbReference type="GO" id="GO:0003677">
    <property type="term" value="F:DNA binding"/>
    <property type="evidence" value="ECO:0007669"/>
    <property type="project" value="UniProtKB-KW"/>
</dbReference>
<organism evidence="1 2">
    <name type="scientific">Streptococcus suis</name>
    <dbReference type="NCBI Taxonomy" id="1307"/>
    <lineage>
        <taxon>Bacteria</taxon>
        <taxon>Bacillati</taxon>
        <taxon>Bacillota</taxon>
        <taxon>Bacilli</taxon>
        <taxon>Lactobacillales</taxon>
        <taxon>Streptococcaceae</taxon>
        <taxon>Streptococcus</taxon>
    </lineage>
</organism>
<keyword evidence="1" id="KW-0238">DNA-binding</keyword>
<evidence type="ECO:0000313" key="2">
    <source>
        <dbReference type="Proteomes" id="UP000072933"/>
    </source>
</evidence>
<dbReference type="Proteomes" id="UP000072933">
    <property type="component" value="Unassembled WGS sequence"/>
</dbReference>
<protein>
    <submittedName>
        <fullName evidence="1">DNA-binding protein</fullName>
    </submittedName>
</protein>
<gene>
    <name evidence="1" type="ORF">ERS132370_00105</name>
</gene>
<dbReference type="AlphaFoldDB" id="A0A0Z8IPS5"/>
<sequence length="159" mass="17616">MDLKDKVIEWFVERNLHEANPVKQFEKLLEESGELFEGVAKKKSDLIFDALGDIQVVLIGLEQQIKNGADIKASPEELELLLLVSNLGNLAEKLFSHIHNNDSMVPVVHSELSLLFGNVHALAIHNGSSADSCLSLAYDVIKDRKGKLVDGVFVKNEDL</sequence>
<dbReference type="EMBL" id="FIID01000001">
    <property type="protein sequence ID" value="CYV39415.1"/>
    <property type="molecule type" value="Genomic_DNA"/>
</dbReference>
<name>A0A0Z8IPS5_STRSU</name>
<dbReference type="RefSeq" id="WP_044669101.1">
    <property type="nucleotide sequence ID" value="NZ_CEJO01000026.1"/>
</dbReference>
<dbReference type="CDD" id="cd11540">
    <property type="entry name" value="NTP-PPase_u3"/>
    <property type="match status" value="1"/>
</dbReference>
<dbReference type="SUPFAM" id="SSF101386">
    <property type="entry name" value="all-alpha NTP pyrophosphatases"/>
    <property type="match status" value="1"/>
</dbReference>
<dbReference type="Gene3D" id="1.10.287.1080">
    <property type="entry name" value="MazG-like"/>
    <property type="match status" value="1"/>
</dbReference>
<accession>A0A0Z8IPS5</accession>
<reference evidence="1 2" key="1">
    <citation type="submission" date="2016-02" db="EMBL/GenBank/DDBJ databases">
        <authorList>
            <consortium name="Pathogen Informatics"/>
        </authorList>
    </citation>
    <scope>NUCLEOTIDE SEQUENCE [LARGE SCALE GENOMIC DNA]</scope>
    <source>
        <strain evidence="1 2">LSS8</strain>
    </source>
</reference>
<evidence type="ECO:0000313" key="1">
    <source>
        <dbReference type="EMBL" id="CYV39415.1"/>
    </source>
</evidence>
<proteinExistence type="predicted"/>